<accession>A0AAN6U3W9</accession>
<dbReference type="RefSeq" id="XP_062649271.1">
    <property type="nucleotide sequence ID" value="XM_062786533.1"/>
</dbReference>
<sequence length="137" mass="15316">MFDDAQANLMRDDFRSVEFSPLVVSPVMGQHLGPRQRPLALGLSYHLCLANRQGILLAVGSLQPANNNGAQNFFSIFPRTRIHRSQTANSRALSRSGFRLPIHFFHETIDRLAAKGNSPSGMNFSHHRLDASRNPDH</sequence>
<evidence type="ECO:0000313" key="2">
    <source>
        <dbReference type="EMBL" id="KAK4125500.1"/>
    </source>
</evidence>
<feature type="compositionally biased region" description="Basic and acidic residues" evidence="1">
    <location>
        <begin position="127"/>
        <end position="137"/>
    </location>
</feature>
<dbReference type="AlphaFoldDB" id="A0AAN6U3W9"/>
<evidence type="ECO:0000256" key="1">
    <source>
        <dbReference type="SAM" id="MobiDB-lite"/>
    </source>
</evidence>
<feature type="region of interest" description="Disordered" evidence="1">
    <location>
        <begin position="116"/>
        <end position="137"/>
    </location>
</feature>
<proteinExistence type="predicted"/>
<reference evidence="2" key="1">
    <citation type="journal article" date="2023" name="Mol. Phylogenet. Evol.">
        <title>Genome-scale phylogeny and comparative genomics of the fungal order Sordariales.</title>
        <authorList>
            <person name="Hensen N."/>
            <person name="Bonometti L."/>
            <person name="Westerberg I."/>
            <person name="Brannstrom I.O."/>
            <person name="Guillou S."/>
            <person name="Cros-Aarteil S."/>
            <person name="Calhoun S."/>
            <person name="Haridas S."/>
            <person name="Kuo A."/>
            <person name="Mondo S."/>
            <person name="Pangilinan J."/>
            <person name="Riley R."/>
            <person name="LaButti K."/>
            <person name="Andreopoulos B."/>
            <person name="Lipzen A."/>
            <person name="Chen C."/>
            <person name="Yan M."/>
            <person name="Daum C."/>
            <person name="Ng V."/>
            <person name="Clum A."/>
            <person name="Steindorff A."/>
            <person name="Ohm R.A."/>
            <person name="Martin F."/>
            <person name="Silar P."/>
            <person name="Natvig D.O."/>
            <person name="Lalanne C."/>
            <person name="Gautier V."/>
            <person name="Ament-Velasquez S.L."/>
            <person name="Kruys A."/>
            <person name="Hutchinson M.I."/>
            <person name="Powell A.J."/>
            <person name="Barry K."/>
            <person name="Miller A.N."/>
            <person name="Grigoriev I.V."/>
            <person name="Debuchy R."/>
            <person name="Gladieux P."/>
            <person name="Hiltunen Thoren M."/>
            <person name="Johannesson H."/>
        </authorList>
    </citation>
    <scope>NUCLEOTIDE SEQUENCE</scope>
    <source>
        <strain evidence="2">CBS 731.68</strain>
    </source>
</reference>
<name>A0AAN6U3W9_9PEZI</name>
<dbReference type="GeneID" id="87823301"/>
<comment type="caution">
    <text evidence="2">The sequence shown here is derived from an EMBL/GenBank/DDBJ whole genome shotgun (WGS) entry which is preliminary data.</text>
</comment>
<organism evidence="2 3">
    <name type="scientific">Parathielavia appendiculata</name>
    <dbReference type="NCBI Taxonomy" id="2587402"/>
    <lineage>
        <taxon>Eukaryota</taxon>
        <taxon>Fungi</taxon>
        <taxon>Dikarya</taxon>
        <taxon>Ascomycota</taxon>
        <taxon>Pezizomycotina</taxon>
        <taxon>Sordariomycetes</taxon>
        <taxon>Sordariomycetidae</taxon>
        <taxon>Sordariales</taxon>
        <taxon>Chaetomiaceae</taxon>
        <taxon>Parathielavia</taxon>
    </lineage>
</organism>
<evidence type="ECO:0000313" key="3">
    <source>
        <dbReference type="Proteomes" id="UP001302602"/>
    </source>
</evidence>
<protein>
    <submittedName>
        <fullName evidence="2">Uncharacterized protein</fullName>
    </submittedName>
</protein>
<reference evidence="2" key="2">
    <citation type="submission" date="2023-05" db="EMBL/GenBank/DDBJ databases">
        <authorList>
            <consortium name="Lawrence Berkeley National Laboratory"/>
            <person name="Steindorff A."/>
            <person name="Hensen N."/>
            <person name="Bonometti L."/>
            <person name="Westerberg I."/>
            <person name="Brannstrom I.O."/>
            <person name="Guillou S."/>
            <person name="Cros-Aarteil S."/>
            <person name="Calhoun S."/>
            <person name="Haridas S."/>
            <person name="Kuo A."/>
            <person name="Mondo S."/>
            <person name="Pangilinan J."/>
            <person name="Riley R."/>
            <person name="Labutti K."/>
            <person name="Andreopoulos B."/>
            <person name="Lipzen A."/>
            <person name="Chen C."/>
            <person name="Yanf M."/>
            <person name="Daum C."/>
            <person name="Ng V."/>
            <person name="Clum A."/>
            <person name="Ohm R."/>
            <person name="Martin F."/>
            <person name="Silar P."/>
            <person name="Natvig D."/>
            <person name="Lalanne C."/>
            <person name="Gautier V."/>
            <person name="Ament-Velasquez S.L."/>
            <person name="Kruys A."/>
            <person name="Hutchinson M.I."/>
            <person name="Powell A.J."/>
            <person name="Barry K."/>
            <person name="Miller A.N."/>
            <person name="Grigoriev I.V."/>
            <person name="Debuchy R."/>
            <person name="Gladieux P."/>
            <person name="Thoren M.H."/>
            <person name="Johannesson H."/>
        </authorList>
    </citation>
    <scope>NUCLEOTIDE SEQUENCE</scope>
    <source>
        <strain evidence="2">CBS 731.68</strain>
    </source>
</reference>
<dbReference type="EMBL" id="MU853225">
    <property type="protein sequence ID" value="KAK4125500.1"/>
    <property type="molecule type" value="Genomic_DNA"/>
</dbReference>
<gene>
    <name evidence="2" type="ORF">N657DRAFT_268513</name>
</gene>
<keyword evidence="3" id="KW-1185">Reference proteome</keyword>
<dbReference type="Proteomes" id="UP001302602">
    <property type="component" value="Unassembled WGS sequence"/>
</dbReference>